<dbReference type="AlphaFoldDB" id="A0A381VT58"/>
<keyword evidence="2" id="KW-0378">Hydrolase</keyword>
<dbReference type="Gene3D" id="2.30.120.10">
    <property type="match status" value="1"/>
</dbReference>
<reference evidence="4" key="1">
    <citation type="submission" date="2018-05" db="EMBL/GenBank/DDBJ databases">
        <authorList>
            <person name="Lanie J.A."/>
            <person name="Ng W.-L."/>
            <person name="Kazmierczak K.M."/>
            <person name="Andrzejewski T.M."/>
            <person name="Davidsen T.M."/>
            <person name="Wayne K.J."/>
            <person name="Tettelin H."/>
            <person name="Glass J.I."/>
            <person name="Rusch D."/>
            <person name="Podicherti R."/>
            <person name="Tsui H.-C.T."/>
            <person name="Winkler M.E."/>
        </authorList>
    </citation>
    <scope>NUCLEOTIDE SEQUENCE</scope>
</reference>
<proteinExistence type="inferred from homology"/>
<evidence type="ECO:0000256" key="1">
    <source>
        <dbReference type="ARBA" id="ARBA00006586"/>
    </source>
</evidence>
<comment type="similarity">
    <text evidence="1">Belongs to the peptidase S45 family.</text>
</comment>
<dbReference type="PIRSF" id="PIRSF001227">
    <property type="entry name" value="Pen_acylase"/>
    <property type="match status" value="1"/>
</dbReference>
<evidence type="ECO:0000256" key="2">
    <source>
        <dbReference type="ARBA" id="ARBA00022801"/>
    </source>
</evidence>
<gene>
    <name evidence="4" type="ORF">METZ01_LOCUS96316</name>
</gene>
<dbReference type="EMBL" id="UINC01009703">
    <property type="protein sequence ID" value="SVA43462.1"/>
    <property type="molecule type" value="Genomic_DNA"/>
</dbReference>
<dbReference type="InterPro" id="IPR043147">
    <property type="entry name" value="Penicillin_amidase_A-knob"/>
</dbReference>
<keyword evidence="3" id="KW-0865">Zymogen</keyword>
<dbReference type="SUPFAM" id="SSF56235">
    <property type="entry name" value="N-terminal nucleophile aminohydrolases (Ntn hydrolases)"/>
    <property type="match status" value="1"/>
</dbReference>
<evidence type="ECO:0000313" key="4">
    <source>
        <dbReference type="EMBL" id="SVA43462.1"/>
    </source>
</evidence>
<dbReference type="Gene3D" id="3.60.20.10">
    <property type="entry name" value="Glutamine Phosphoribosylpyrophosphate, subunit 1, domain 1"/>
    <property type="match status" value="1"/>
</dbReference>
<dbReference type="InterPro" id="IPR029055">
    <property type="entry name" value="Ntn_hydrolases_N"/>
</dbReference>
<accession>A0A381VT58</accession>
<sequence length="808" mass="92019">MIQKSIHFVSLLTLVSFSALSQTPQSDMEFEVKGLQEEVEILVDRWGVSHIYAKNERDLFLAQGFNAARDRLFQFEVWRLQATGTVSEVTGKQDIERDHGTRLFKFRHDIMDEMLHYHPRGDTIITAYVDGVNEYIRQTQINRDLLPIEFDILGIRPQKWTPEVVISRHQGLLGNIGNELTYGRQVAKYGSELVKELNWFHPWGEPIIALDPKIDGDLLSQDILGLYNAFRRSVVFKPDHVVERFRNNEKTSSILDKEEFAFIPEENIESIGSNNWIISGKRSASGYPLMANDPHRVQAVPSLRYIVHLNAPGWNVIGGGEPEIPGISIGHNGYGAWGLTVFRTDGEDLYVYDTNPSNPNEYRYEDSWEEMTSIKDKIKVKGSKDVELELKYTRHGPVVYEDIKNNKAYSVRSAWMDVGGSPYLASLRMNQAQSWAEFRDACNYSNIPGENMIWADREGNIGWQAVGIAPIRQNWSGLVPIPGDGSYEWDGYLEIIKKPHLYNPEKGFFATANSNLTDQKYPYRKEAIAWEWSDPFRTNRINEVLNNDASVSLSDMASLQTDYFSVPANVLVPLLGKVTSANWLTEKARKMLLKWDFHLEPQSVEAGIYVAWQEQLKNAVRDVMVPVKAKKHFSYLSMKKILDWIQSPDGRFGEDPIAGRNELLLFSLEKAVSDLSEKFGRNPSKWTYGQMDYKHISLKHPLSDAVNSKTRETINVGPAARGGDSYTINNTGGWNNQSSGASFRILVDTENWDRTLAMNNPGQSGDPESPFYNNLFHEWSTDGFFPLFYSKGKIESVTAQRIVLKPEN</sequence>
<dbReference type="GO" id="GO:0016811">
    <property type="term" value="F:hydrolase activity, acting on carbon-nitrogen (but not peptide) bonds, in linear amides"/>
    <property type="evidence" value="ECO:0007669"/>
    <property type="project" value="InterPro"/>
</dbReference>
<dbReference type="Gene3D" id="1.10.439.10">
    <property type="entry name" value="Penicillin Amidohydrolase, domain 1"/>
    <property type="match status" value="1"/>
</dbReference>
<dbReference type="InterPro" id="IPR023343">
    <property type="entry name" value="Penicillin_amidase_dom1"/>
</dbReference>
<dbReference type="CDD" id="cd03747">
    <property type="entry name" value="Ntn_PGA_like"/>
    <property type="match status" value="1"/>
</dbReference>
<dbReference type="PANTHER" id="PTHR34218">
    <property type="entry name" value="PEPTIDASE S45 PENICILLIN AMIDASE"/>
    <property type="match status" value="1"/>
</dbReference>
<organism evidence="4">
    <name type="scientific">marine metagenome</name>
    <dbReference type="NCBI Taxonomy" id="408172"/>
    <lineage>
        <taxon>unclassified sequences</taxon>
        <taxon>metagenomes</taxon>
        <taxon>ecological metagenomes</taxon>
    </lineage>
</organism>
<evidence type="ECO:0008006" key="5">
    <source>
        <dbReference type="Google" id="ProtNLM"/>
    </source>
</evidence>
<dbReference type="InterPro" id="IPR043146">
    <property type="entry name" value="Penicillin_amidase_N_B-knob"/>
</dbReference>
<protein>
    <recommendedName>
        <fullName evidence="5">Penicillin acylase family protein</fullName>
    </recommendedName>
</protein>
<name>A0A381VT58_9ZZZZ</name>
<dbReference type="InterPro" id="IPR002692">
    <property type="entry name" value="S45"/>
</dbReference>
<evidence type="ECO:0000256" key="3">
    <source>
        <dbReference type="ARBA" id="ARBA00023145"/>
    </source>
</evidence>
<dbReference type="InterPro" id="IPR014395">
    <property type="entry name" value="Pen/GL7ACA/AHL_acylase"/>
</dbReference>
<dbReference type="GO" id="GO:0017000">
    <property type="term" value="P:antibiotic biosynthetic process"/>
    <property type="evidence" value="ECO:0007669"/>
    <property type="project" value="InterPro"/>
</dbReference>
<dbReference type="Gene3D" id="1.10.1400.10">
    <property type="match status" value="1"/>
</dbReference>
<dbReference type="Pfam" id="PF01804">
    <property type="entry name" value="Penicil_amidase"/>
    <property type="match status" value="1"/>
</dbReference>
<dbReference type="PANTHER" id="PTHR34218:SF4">
    <property type="entry name" value="ACYL-HOMOSERINE LACTONE ACYLASE QUIP"/>
    <property type="match status" value="1"/>
</dbReference>